<evidence type="ECO:0000256" key="1">
    <source>
        <dbReference type="ARBA" id="ARBA00005790"/>
    </source>
</evidence>
<dbReference type="GO" id="GO:0004385">
    <property type="term" value="F:GMP kinase activity"/>
    <property type="evidence" value="ECO:0007669"/>
    <property type="project" value="UniProtKB-EC"/>
</dbReference>
<dbReference type="Pfam" id="PF00625">
    <property type="entry name" value="Guanylate_kin"/>
    <property type="match status" value="1"/>
</dbReference>
<dbReference type="EMBL" id="JBBCAQ010000034">
    <property type="protein sequence ID" value="KAK7580079.1"/>
    <property type="molecule type" value="Genomic_DNA"/>
</dbReference>
<dbReference type="PANTHER" id="PTHR23117">
    <property type="entry name" value="GUANYLATE KINASE-RELATED"/>
    <property type="match status" value="1"/>
</dbReference>
<feature type="region of interest" description="Disordered" evidence="7">
    <location>
        <begin position="714"/>
        <end position="739"/>
    </location>
</feature>
<organism evidence="9 10">
    <name type="scientific">Parthenolecanium corni</name>
    <dbReference type="NCBI Taxonomy" id="536013"/>
    <lineage>
        <taxon>Eukaryota</taxon>
        <taxon>Metazoa</taxon>
        <taxon>Ecdysozoa</taxon>
        <taxon>Arthropoda</taxon>
        <taxon>Hexapoda</taxon>
        <taxon>Insecta</taxon>
        <taxon>Pterygota</taxon>
        <taxon>Neoptera</taxon>
        <taxon>Paraneoptera</taxon>
        <taxon>Hemiptera</taxon>
        <taxon>Sternorrhyncha</taxon>
        <taxon>Coccoidea</taxon>
        <taxon>Coccidae</taxon>
        <taxon>Parthenolecanium</taxon>
    </lineage>
</organism>
<dbReference type="FunFam" id="3.30.63.10:FF:000002">
    <property type="entry name" value="Guanylate kinase 1"/>
    <property type="match status" value="1"/>
</dbReference>
<evidence type="ECO:0000256" key="7">
    <source>
        <dbReference type="SAM" id="MobiDB-lite"/>
    </source>
</evidence>
<dbReference type="PANTHER" id="PTHR23117:SF13">
    <property type="entry name" value="GUANYLATE KINASE"/>
    <property type="match status" value="1"/>
</dbReference>
<evidence type="ECO:0000256" key="4">
    <source>
        <dbReference type="ARBA" id="ARBA00022741"/>
    </source>
</evidence>
<dbReference type="GO" id="GO:0005524">
    <property type="term" value="F:ATP binding"/>
    <property type="evidence" value="ECO:0007669"/>
    <property type="project" value="UniProtKB-KW"/>
</dbReference>
<accession>A0AAN9Y0Q3</accession>
<keyword evidence="4" id="KW-0547">Nucleotide-binding</keyword>
<dbReference type="SUPFAM" id="SSF52540">
    <property type="entry name" value="P-loop containing nucleoside triphosphate hydrolases"/>
    <property type="match status" value="1"/>
</dbReference>
<dbReference type="Proteomes" id="UP001367676">
    <property type="component" value="Unassembled WGS sequence"/>
</dbReference>
<evidence type="ECO:0000256" key="2">
    <source>
        <dbReference type="ARBA" id="ARBA00012961"/>
    </source>
</evidence>
<proteinExistence type="inferred from homology"/>
<reference evidence="9 10" key="1">
    <citation type="submission" date="2024-03" db="EMBL/GenBank/DDBJ databases">
        <title>Adaptation during the transition from Ophiocordyceps entomopathogen to insect associate is accompanied by gene loss and intensified selection.</title>
        <authorList>
            <person name="Ward C.M."/>
            <person name="Onetto C.A."/>
            <person name="Borneman A.R."/>
        </authorList>
    </citation>
    <scope>NUCLEOTIDE SEQUENCE [LARGE SCALE GENOMIC DNA]</scope>
    <source>
        <strain evidence="9">AWRI1</strain>
        <tissue evidence="9">Single Adult Female</tissue>
    </source>
</reference>
<feature type="region of interest" description="Disordered" evidence="7">
    <location>
        <begin position="525"/>
        <end position="580"/>
    </location>
</feature>
<feature type="region of interest" description="Disordered" evidence="7">
    <location>
        <begin position="1006"/>
        <end position="1031"/>
    </location>
</feature>
<dbReference type="EC" id="2.7.4.8" evidence="2"/>
<feature type="region of interest" description="Disordered" evidence="7">
    <location>
        <begin position="643"/>
        <end position="668"/>
    </location>
</feature>
<dbReference type="InterPro" id="IPR008145">
    <property type="entry name" value="GK/Ca_channel_bsu"/>
</dbReference>
<dbReference type="NCBIfam" id="TIGR03263">
    <property type="entry name" value="guanyl_kin"/>
    <property type="match status" value="1"/>
</dbReference>
<protein>
    <recommendedName>
        <fullName evidence="2">guanylate kinase</fullName>
        <ecNumber evidence="2">2.7.4.8</ecNumber>
    </recommendedName>
</protein>
<evidence type="ECO:0000313" key="10">
    <source>
        <dbReference type="Proteomes" id="UP001367676"/>
    </source>
</evidence>
<dbReference type="InterPro" id="IPR027417">
    <property type="entry name" value="P-loop_NTPase"/>
</dbReference>
<dbReference type="InterPro" id="IPR008144">
    <property type="entry name" value="Guanylate_kin-like_dom"/>
</dbReference>
<feature type="compositionally biased region" description="Polar residues" evidence="7">
    <location>
        <begin position="729"/>
        <end position="739"/>
    </location>
</feature>
<dbReference type="CDD" id="cd00071">
    <property type="entry name" value="GMPK"/>
    <property type="match status" value="1"/>
</dbReference>
<feature type="region of interest" description="Disordered" evidence="7">
    <location>
        <begin position="755"/>
        <end position="779"/>
    </location>
</feature>
<dbReference type="AlphaFoldDB" id="A0AAN9Y0Q3"/>
<comment type="caution">
    <text evidence="9">The sequence shown here is derived from an EMBL/GenBank/DDBJ whole genome shotgun (WGS) entry which is preliminary data.</text>
</comment>
<dbReference type="PROSITE" id="PS50052">
    <property type="entry name" value="GUANYLATE_KINASE_2"/>
    <property type="match status" value="1"/>
</dbReference>
<feature type="compositionally biased region" description="Basic and acidic residues" evidence="7">
    <location>
        <begin position="525"/>
        <end position="543"/>
    </location>
</feature>
<sequence length="1045" mass="118097">MISTQAKPKLLVISGPSGSGKSTIIQKLFGEFPDKFGFSVSHTTRAPRPGEINGVHYHFTTKDKIQKAIDDGEFIESAVYTNHLCGTSKTAVDKVLSEGKICVLDIDTQGVRQIKSKPDLESVFVFIKPPSLGVLERRLRDRKTETEENIQRRLKVAEAELEYELIHSNQKLTERADENAVEYVSKLSDAGQLEHLGDPDKSSNYAAKQCVEVQCARSRSQNYCPLTAAKHAKRYLDQKKKVTLANCKPKKRPLTGAERSKRYRERKREAALALKLVNSEPKKMASTSTERSRVSRLRKQMGLQHLKVQRAENCSPQHFLLTAADQYIEVPACARSCSPKDFPLTAADQFIDVEYIWDCSPQNPSLTAAAECVEVQYTRNRSSKKRPLTAAERSRNYRLRKQMGLQYVKVQHSSSDSSQSLPLTAAEQYVEVRCPPTKCPLTVAERGRRYRERKKKAEQTLNAVSNSELNGPMCFAEFIHVDQQLTEQVDQNAVERISVSDAGEPEQLGTPDLILNSQVKRRLTHAERMRNYRLRKQMEREGTKSSPRKRPLTAAERVQRYRERKKKAAQTLNADGSSELNGPMSFAEIIYVDQQLTEQVSQNAVEHVSVSDAGELEQLGNPDLILNSQMKGPVNHAERLRNYRQRKKLKPGCSSSPPRRRPLTGAERVRRYRERKKKAAHTLNVDGSSELNGPMSFAEIIHVDQQLTEQVSQNAVEHVSVSDAGEPEQLSNPDLILNSQMKGPVNHAERLRNYRQRKNLERGFSNSPPRKRPLTGAERMRSSELNGPMSFAEIIHVDQQLTEQVSQYAVEHVSVSDAGEPEQLDNPDLTLNSQMKGPVNHAKRLRNYRQPKKKAAEALKPDILEKEWVNHLNGWDGVVIVPDNVPVSRPPNRHLASVASKNEDTRTSTISKTDVDDFRYTKLQIVDTGACRSYKHRSFISATVIETENMLDFISNNGSEVDLAARDAVVRSEELSSPPMEPITSILFNDKLPSYIKREPLHSCDLDESDSFQESFTDEQTDESESIPPNSFVDVKHEPLIFWPE</sequence>
<dbReference type="PROSITE" id="PS00856">
    <property type="entry name" value="GUANYLATE_KINASE_1"/>
    <property type="match status" value="1"/>
</dbReference>
<evidence type="ECO:0000256" key="6">
    <source>
        <dbReference type="ARBA" id="ARBA00022840"/>
    </source>
</evidence>
<name>A0AAN9Y0Q3_9HEMI</name>
<evidence type="ECO:0000256" key="5">
    <source>
        <dbReference type="ARBA" id="ARBA00022777"/>
    </source>
</evidence>
<evidence type="ECO:0000313" key="9">
    <source>
        <dbReference type="EMBL" id="KAK7580079.1"/>
    </source>
</evidence>
<dbReference type="SMART" id="SM00072">
    <property type="entry name" value="GuKc"/>
    <property type="match status" value="1"/>
</dbReference>
<comment type="similarity">
    <text evidence="1">Belongs to the guanylate kinase family.</text>
</comment>
<evidence type="ECO:0000256" key="3">
    <source>
        <dbReference type="ARBA" id="ARBA00022679"/>
    </source>
</evidence>
<evidence type="ECO:0000259" key="8">
    <source>
        <dbReference type="PROSITE" id="PS50052"/>
    </source>
</evidence>
<dbReference type="Gene3D" id="3.40.50.300">
    <property type="entry name" value="P-loop containing nucleotide triphosphate hydrolases"/>
    <property type="match status" value="1"/>
</dbReference>
<dbReference type="InterPro" id="IPR020590">
    <property type="entry name" value="Guanylate_kinase_CS"/>
</dbReference>
<feature type="domain" description="Guanylate kinase-like" evidence="8">
    <location>
        <begin position="8"/>
        <end position="192"/>
    </location>
</feature>
<keyword evidence="3" id="KW-0808">Transferase</keyword>
<keyword evidence="6" id="KW-0067">ATP-binding</keyword>
<feature type="compositionally biased region" description="Acidic residues" evidence="7">
    <location>
        <begin position="1006"/>
        <end position="1025"/>
    </location>
</feature>
<gene>
    <name evidence="9" type="ORF">V9T40_000708</name>
</gene>
<keyword evidence="5" id="KW-0418">Kinase</keyword>
<feature type="compositionally biased region" description="Polar residues" evidence="7">
    <location>
        <begin position="570"/>
        <end position="580"/>
    </location>
</feature>
<feature type="region of interest" description="Disordered" evidence="7">
    <location>
        <begin position="816"/>
        <end position="835"/>
    </location>
</feature>
<dbReference type="GO" id="GO:0005829">
    <property type="term" value="C:cytosol"/>
    <property type="evidence" value="ECO:0007669"/>
    <property type="project" value="TreeGrafter"/>
</dbReference>
<dbReference type="InterPro" id="IPR017665">
    <property type="entry name" value="Guanylate_kinase"/>
</dbReference>
<keyword evidence="10" id="KW-1185">Reference proteome</keyword>